<evidence type="ECO:0000256" key="1">
    <source>
        <dbReference type="ARBA" id="ARBA00004651"/>
    </source>
</evidence>
<comment type="caution">
    <text evidence="9">The sequence shown here is derived from an EMBL/GenBank/DDBJ whole genome shotgun (WGS) entry which is preliminary data.</text>
</comment>
<evidence type="ECO:0000256" key="7">
    <source>
        <dbReference type="ARBA" id="ARBA00023136"/>
    </source>
</evidence>
<accession>A0A7X6LS81</accession>
<dbReference type="AlphaFoldDB" id="A0A7X6LS81"/>
<evidence type="ECO:0000313" key="10">
    <source>
        <dbReference type="Proteomes" id="UP000554284"/>
    </source>
</evidence>
<dbReference type="GO" id="GO:0005886">
    <property type="term" value="C:plasma membrane"/>
    <property type="evidence" value="ECO:0007669"/>
    <property type="project" value="UniProtKB-SubCell"/>
</dbReference>
<sequence>MWGIVVPVLAFLLAASAFAGWIDAVIGGGGLVLIPVLMSATAMPAASVLATNKVAAISGTASAAAALVRRVGVPKRTWAYAFIAGVAAALGARAVSRIDDSVATPIILILLVGVGIFVALNPRFGQEGAGVVTGRRVALGALCAVAIGAYDGVFGPGTGMFLIMAFTAVFSQGFVRSAAMAKVVNTATNLGALLVFGLGGYINWGLALALAAANVVGAQLGARTVLKGGSTLVRVALLGLVVTLSAKLGWDLLQG</sequence>
<keyword evidence="6 8" id="KW-1133">Transmembrane helix</keyword>
<evidence type="ECO:0000256" key="3">
    <source>
        <dbReference type="ARBA" id="ARBA00022448"/>
    </source>
</evidence>
<dbReference type="RefSeq" id="WP_168685600.1">
    <property type="nucleotide sequence ID" value="NZ_JAAXPF010000009.1"/>
</dbReference>
<keyword evidence="4 8" id="KW-1003">Cell membrane</keyword>
<feature type="transmembrane region" description="Helical" evidence="8">
    <location>
        <begin position="232"/>
        <end position="250"/>
    </location>
</feature>
<feature type="transmembrane region" description="Helical" evidence="8">
    <location>
        <begin position="102"/>
        <end position="120"/>
    </location>
</feature>
<keyword evidence="7 8" id="KW-0472">Membrane</keyword>
<protein>
    <recommendedName>
        <fullName evidence="8">Probable membrane transporter protein</fullName>
    </recommendedName>
</protein>
<evidence type="ECO:0000313" key="9">
    <source>
        <dbReference type="EMBL" id="NKY69381.1"/>
    </source>
</evidence>
<name>A0A7X6LS81_9CORY</name>
<dbReference type="InterPro" id="IPR052017">
    <property type="entry name" value="TSUP"/>
</dbReference>
<comment type="similarity">
    <text evidence="2 8">Belongs to the 4-toluene sulfonate uptake permease (TSUP) (TC 2.A.102) family.</text>
</comment>
<dbReference type="EMBL" id="JAAXPF010000009">
    <property type="protein sequence ID" value="NKY69381.1"/>
    <property type="molecule type" value="Genomic_DNA"/>
</dbReference>
<feature type="transmembrane region" description="Helical" evidence="8">
    <location>
        <begin position="187"/>
        <end position="212"/>
    </location>
</feature>
<feature type="transmembrane region" description="Helical" evidence="8">
    <location>
        <begin position="29"/>
        <end position="50"/>
    </location>
</feature>
<feature type="transmembrane region" description="Helical" evidence="8">
    <location>
        <begin position="77"/>
        <end position="96"/>
    </location>
</feature>
<dbReference type="PANTHER" id="PTHR30269">
    <property type="entry name" value="TRANSMEMBRANE PROTEIN YFCA"/>
    <property type="match status" value="1"/>
</dbReference>
<feature type="transmembrane region" description="Helical" evidence="8">
    <location>
        <begin position="132"/>
        <end position="150"/>
    </location>
</feature>
<comment type="subcellular location">
    <subcellularLocation>
        <location evidence="1 8">Cell membrane</location>
        <topology evidence="1 8">Multi-pass membrane protein</topology>
    </subcellularLocation>
</comment>
<evidence type="ECO:0000256" key="6">
    <source>
        <dbReference type="ARBA" id="ARBA00022989"/>
    </source>
</evidence>
<dbReference type="PANTHER" id="PTHR30269:SF0">
    <property type="entry name" value="MEMBRANE TRANSPORTER PROTEIN YFCA-RELATED"/>
    <property type="match status" value="1"/>
</dbReference>
<evidence type="ECO:0000256" key="8">
    <source>
        <dbReference type="RuleBase" id="RU363041"/>
    </source>
</evidence>
<dbReference type="Pfam" id="PF01925">
    <property type="entry name" value="TauE"/>
    <property type="match status" value="1"/>
</dbReference>
<evidence type="ECO:0000256" key="4">
    <source>
        <dbReference type="ARBA" id="ARBA00022475"/>
    </source>
</evidence>
<evidence type="ECO:0000256" key="2">
    <source>
        <dbReference type="ARBA" id="ARBA00009142"/>
    </source>
</evidence>
<organism evidence="9 10">
    <name type="scientific">Corynebacterium mucifaciens</name>
    <dbReference type="NCBI Taxonomy" id="57171"/>
    <lineage>
        <taxon>Bacteria</taxon>
        <taxon>Bacillati</taxon>
        <taxon>Actinomycetota</taxon>
        <taxon>Actinomycetes</taxon>
        <taxon>Mycobacteriales</taxon>
        <taxon>Corynebacteriaceae</taxon>
        <taxon>Corynebacterium</taxon>
    </lineage>
</organism>
<dbReference type="InterPro" id="IPR002781">
    <property type="entry name" value="TM_pro_TauE-like"/>
</dbReference>
<keyword evidence="3" id="KW-0813">Transport</keyword>
<reference evidence="9 10" key="1">
    <citation type="submission" date="2020-04" db="EMBL/GenBank/DDBJ databases">
        <title>MicrobeNet Type strains.</title>
        <authorList>
            <person name="Nicholson A.C."/>
        </authorList>
    </citation>
    <scope>NUCLEOTIDE SEQUENCE [LARGE SCALE GENOMIC DNA]</scope>
    <source>
        <strain evidence="9 10">ATCC 700355</strain>
    </source>
</reference>
<gene>
    <name evidence="9" type="ORF">HF989_08400</name>
</gene>
<evidence type="ECO:0000256" key="5">
    <source>
        <dbReference type="ARBA" id="ARBA00022692"/>
    </source>
</evidence>
<keyword evidence="5 8" id="KW-0812">Transmembrane</keyword>
<proteinExistence type="inferred from homology"/>
<dbReference type="Proteomes" id="UP000554284">
    <property type="component" value="Unassembled WGS sequence"/>
</dbReference>